<sequence length="76" mass="8862">MERVDVQRTLRLPEVVLPTDRKDKAEKRMGMGGITPFSKEETPVIRKIRKLGLGKKQEYIDIKQELAQWKKIKKGV</sequence>
<dbReference type="RefSeq" id="WP_185608236.1">
    <property type="nucleotide sequence ID" value="NZ_JAARZO010000007.1"/>
</dbReference>
<comment type="caution">
    <text evidence="1">The sequence shown here is derived from an EMBL/GenBank/DDBJ whole genome shotgun (WGS) entry which is preliminary data.</text>
</comment>
<evidence type="ECO:0000313" key="2">
    <source>
        <dbReference type="Proteomes" id="UP000558070"/>
    </source>
</evidence>
<protein>
    <submittedName>
        <fullName evidence="1">Uncharacterized protein</fullName>
    </submittedName>
</protein>
<evidence type="ECO:0000313" key="1">
    <source>
        <dbReference type="EMBL" id="MBC2288832.1"/>
    </source>
</evidence>
<accession>A0A7X0ZK78</accession>
<proteinExistence type="predicted"/>
<name>A0A7X0ZK78_9LIST</name>
<gene>
    <name evidence="1" type="ORF">HCB47_14535</name>
</gene>
<dbReference type="Proteomes" id="UP000558070">
    <property type="component" value="Unassembled WGS sequence"/>
</dbReference>
<organism evidence="1 2">
    <name type="scientific">Listeria farberi</name>
    <dbReference type="NCBI Taxonomy" id="2713500"/>
    <lineage>
        <taxon>Bacteria</taxon>
        <taxon>Bacillati</taxon>
        <taxon>Bacillota</taxon>
        <taxon>Bacilli</taxon>
        <taxon>Bacillales</taxon>
        <taxon>Listeriaceae</taxon>
        <taxon>Listeria</taxon>
    </lineage>
</organism>
<dbReference type="EMBL" id="JAARZO010000007">
    <property type="protein sequence ID" value="MBC2288832.1"/>
    <property type="molecule type" value="Genomic_DNA"/>
</dbReference>
<reference evidence="1 2" key="1">
    <citation type="submission" date="2020-03" db="EMBL/GenBank/DDBJ databases">
        <title>Soil Listeria distribution.</title>
        <authorList>
            <person name="Liao J."/>
            <person name="Wiedmann M."/>
        </authorList>
    </citation>
    <scope>NUCLEOTIDE SEQUENCE [LARGE SCALE GENOMIC DNA]</scope>
    <source>
        <strain evidence="1 2">FSL L7-0072</strain>
    </source>
</reference>
<dbReference type="AlphaFoldDB" id="A0A7X0ZK78"/>